<gene>
    <name evidence="3" type="ORF">FOXB_14910</name>
</gene>
<evidence type="ECO:0000256" key="1">
    <source>
        <dbReference type="ARBA" id="ARBA00022679"/>
    </source>
</evidence>
<organism evidence="3">
    <name type="scientific">Fusarium oxysporum (strain Fo5176)</name>
    <name type="common">Fusarium vascular wilt</name>
    <dbReference type="NCBI Taxonomy" id="660025"/>
    <lineage>
        <taxon>Eukaryota</taxon>
        <taxon>Fungi</taxon>
        <taxon>Dikarya</taxon>
        <taxon>Ascomycota</taxon>
        <taxon>Pezizomycotina</taxon>
        <taxon>Sordariomycetes</taxon>
        <taxon>Hypocreomycetidae</taxon>
        <taxon>Hypocreales</taxon>
        <taxon>Nectriaceae</taxon>
        <taxon>Fusarium</taxon>
        <taxon>Fusarium oxysporum species complex</taxon>
    </lineage>
</organism>
<dbReference type="AlphaFoldDB" id="F9G8C8"/>
<protein>
    <recommendedName>
        <fullName evidence="2">Trichothecene 3-O-acetyltransferase-like N-terminal domain-containing protein</fullName>
    </recommendedName>
</protein>
<proteinExistence type="predicted"/>
<evidence type="ECO:0000259" key="2">
    <source>
        <dbReference type="Pfam" id="PF22664"/>
    </source>
</evidence>
<reference evidence="3" key="1">
    <citation type="journal article" date="2012" name="Mol. Plant Microbe Interact.">
        <title>A highly conserved effector in Fusarium oxysporum is required for full virulence on Arabidopsis.</title>
        <authorList>
            <person name="Thatcher L.F."/>
            <person name="Gardiner D.M."/>
            <person name="Kazan K."/>
            <person name="Manners J."/>
        </authorList>
    </citation>
    <scope>NUCLEOTIDE SEQUENCE [LARGE SCALE GENOMIC DNA]</scope>
    <source>
        <strain evidence="3">Fo5176</strain>
    </source>
</reference>
<dbReference type="STRING" id="660025.F9G8C8"/>
<dbReference type="GO" id="GO:0016740">
    <property type="term" value="F:transferase activity"/>
    <property type="evidence" value="ECO:0007669"/>
    <property type="project" value="UniProtKB-KW"/>
</dbReference>
<evidence type="ECO:0000313" key="3">
    <source>
        <dbReference type="EMBL" id="EGU74589.1"/>
    </source>
</evidence>
<dbReference type="OrthoDB" id="1862401at2759"/>
<dbReference type="Gene3D" id="3.30.559.10">
    <property type="entry name" value="Chloramphenicol acetyltransferase-like domain"/>
    <property type="match status" value="1"/>
</dbReference>
<accession>F9G8C8</accession>
<dbReference type="InterPro" id="IPR054710">
    <property type="entry name" value="Tri101-like_N"/>
</dbReference>
<keyword evidence="1" id="KW-0808">Transferase</keyword>
<dbReference type="InterPro" id="IPR023213">
    <property type="entry name" value="CAT-like_dom_sf"/>
</dbReference>
<sequence length="318" mass="36695">MFDLDIELDPLTNRVYLGEYYNLCFVFLTKPSSSFAEFVSGIYQGLERLSKQFPWITGQVKNDGYTKQEDNKYRIIPFQTAPRFQLENHQKPSQFDFRSVVDEDSPMAWINGNDVPIQEFSLDSGPFPVMELKFTIEKGASVLTISGNSKVFDMTGLCMIIRMLAKACSQESFTSLEISGMENHAAFFHNDNKMQRHDRIPVRFVPDLLLPQTTSFQERNIKWALFSFDQDALQDIKDMSMSSDSLSQYLVDTDKGNPDYMFRSNWFVWCIRVPWHLPASKGLVYFMPRSAQNEITVAVSLRQTDLEKLLGRQNGMKV</sequence>
<name>F9G8C8_FUSOF</name>
<comment type="caution">
    <text evidence="3">The sequence shown here is derived from an EMBL/GenBank/DDBJ whole genome shotgun (WGS) entry which is preliminary data.</text>
</comment>
<feature type="domain" description="Trichothecene 3-O-acetyltransferase-like N-terminal" evidence="2">
    <location>
        <begin position="20"/>
        <end position="168"/>
    </location>
</feature>
<dbReference type="Pfam" id="PF22664">
    <property type="entry name" value="TRI-like_N"/>
    <property type="match status" value="1"/>
</dbReference>
<dbReference type="EMBL" id="AFQF01003660">
    <property type="protein sequence ID" value="EGU74589.1"/>
    <property type="molecule type" value="Genomic_DNA"/>
</dbReference>